<dbReference type="EMBL" id="JEMB01001570">
    <property type="protein sequence ID" value="KYF86262.1"/>
    <property type="molecule type" value="Genomic_DNA"/>
</dbReference>
<protein>
    <recommendedName>
        <fullName evidence="5">Cytochrome c domain-containing protein</fullName>
    </recommendedName>
</protein>
<keyword evidence="1 4" id="KW-0349">Heme</keyword>
<gene>
    <name evidence="6" type="ORF">BE17_00770</name>
</gene>
<evidence type="ECO:0000256" key="2">
    <source>
        <dbReference type="ARBA" id="ARBA00022723"/>
    </source>
</evidence>
<name>A0A150S1B2_SORCE</name>
<evidence type="ECO:0000256" key="3">
    <source>
        <dbReference type="ARBA" id="ARBA00023004"/>
    </source>
</evidence>
<sequence>MRAPGGFAAALACAALVGGVNGCSGDPETKIVDATAVEHGAALFRDPAIAETSFNHYSCATCHEAVPGEAGDAMLPGAPLAGAVNRPHYWGGQEVDLLAAINHCLYYFMTKDLPWTADDEAAQAMYAYLESLPGDGEAAEAVPFTPVYALSQPPPGDPKNGELIHERACASCHGRAHSGEGRLVARAPALPDQTLDEHPLGEYTEADRLLVFVEKVRHGGFVGYGGQMPPFSLEALSDEEFGDLLSFYDLP</sequence>
<evidence type="ECO:0000256" key="4">
    <source>
        <dbReference type="PROSITE-ProRule" id="PRU00433"/>
    </source>
</evidence>
<organism evidence="6 7">
    <name type="scientific">Sorangium cellulosum</name>
    <name type="common">Polyangium cellulosum</name>
    <dbReference type="NCBI Taxonomy" id="56"/>
    <lineage>
        <taxon>Bacteria</taxon>
        <taxon>Pseudomonadati</taxon>
        <taxon>Myxococcota</taxon>
        <taxon>Polyangia</taxon>
        <taxon>Polyangiales</taxon>
        <taxon>Polyangiaceae</taxon>
        <taxon>Sorangium</taxon>
    </lineage>
</organism>
<keyword evidence="3 4" id="KW-0408">Iron</keyword>
<dbReference type="PROSITE" id="PS51007">
    <property type="entry name" value="CYTC"/>
    <property type="match status" value="2"/>
</dbReference>
<dbReference type="GO" id="GO:0009055">
    <property type="term" value="F:electron transfer activity"/>
    <property type="evidence" value="ECO:0007669"/>
    <property type="project" value="InterPro"/>
</dbReference>
<dbReference type="Proteomes" id="UP000075635">
    <property type="component" value="Unassembled WGS sequence"/>
</dbReference>
<reference evidence="6 7" key="1">
    <citation type="submission" date="2014-02" db="EMBL/GenBank/DDBJ databases">
        <title>The small core and large imbalanced accessory genome model reveals a collaborative survival strategy of Sorangium cellulosum strains in nature.</title>
        <authorList>
            <person name="Han K."/>
            <person name="Peng R."/>
            <person name="Blom J."/>
            <person name="Li Y.-Z."/>
        </authorList>
    </citation>
    <scope>NUCLEOTIDE SEQUENCE [LARGE SCALE GENOMIC DNA]</scope>
    <source>
        <strain evidence="6 7">So0011-07</strain>
    </source>
</reference>
<dbReference type="GO" id="GO:0046872">
    <property type="term" value="F:metal ion binding"/>
    <property type="evidence" value="ECO:0007669"/>
    <property type="project" value="UniProtKB-KW"/>
</dbReference>
<proteinExistence type="predicted"/>
<dbReference type="GO" id="GO:0020037">
    <property type="term" value="F:heme binding"/>
    <property type="evidence" value="ECO:0007669"/>
    <property type="project" value="InterPro"/>
</dbReference>
<evidence type="ECO:0000313" key="6">
    <source>
        <dbReference type="EMBL" id="KYF86262.1"/>
    </source>
</evidence>
<evidence type="ECO:0000256" key="1">
    <source>
        <dbReference type="ARBA" id="ARBA00022617"/>
    </source>
</evidence>
<accession>A0A150S1B2</accession>
<feature type="domain" description="Cytochrome c" evidence="5">
    <location>
        <begin position="35"/>
        <end position="133"/>
    </location>
</feature>
<evidence type="ECO:0000259" key="5">
    <source>
        <dbReference type="PROSITE" id="PS51007"/>
    </source>
</evidence>
<feature type="domain" description="Cytochrome c" evidence="5">
    <location>
        <begin position="156"/>
        <end position="251"/>
    </location>
</feature>
<comment type="caution">
    <text evidence="6">The sequence shown here is derived from an EMBL/GenBank/DDBJ whole genome shotgun (WGS) entry which is preliminary data.</text>
</comment>
<dbReference type="InterPro" id="IPR036909">
    <property type="entry name" value="Cyt_c-like_dom_sf"/>
</dbReference>
<dbReference type="SUPFAM" id="SSF46626">
    <property type="entry name" value="Cytochrome c"/>
    <property type="match status" value="2"/>
</dbReference>
<dbReference type="AlphaFoldDB" id="A0A150S1B2"/>
<evidence type="ECO:0000313" key="7">
    <source>
        <dbReference type="Proteomes" id="UP000075635"/>
    </source>
</evidence>
<dbReference type="Gene3D" id="1.10.760.10">
    <property type="entry name" value="Cytochrome c-like domain"/>
    <property type="match status" value="2"/>
</dbReference>
<dbReference type="Pfam" id="PF13442">
    <property type="entry name" value="Cytochrome_CBB3"/>
    <property type="match status" value="1"/>
</dbReference>
<keyword evidence="2 4" id="KW-0479">Metal-binding</keyword>
<dbReference type="InterPro" id="IPR009056">
    <property type="entry name" value="Cyt_c-like_dom"/>
</dbReference>